<organism evidence="2 3">
    <name type="scientific">Ameca splendens</name>
    <dbReference type="NCBI Taxonomy" id="208324"/>
    <lineage>
        <taxon>Eukaryota</taxon>
        <taxon>Metazoa</taxon>
        <taxon>Chordata</taxon>
        <taxon>Craniata</taxon>
        <taxon>Vertebrata</taxon>
        <taxon>Euteleostomi</taxon>
        <taxon>Actinopterygii</taxon>
        <taxon>Neopterygii</taxon>
        <taxon>Teleostei</taxon>
        <taxon>Neoteleostei</taxon>
        <taxon>Acanthomorphata</taxon>
        <taxon>Ovalentaria</taxon>
        <taxon>Atherinomorphae</taxon>
        <taxon>Cyprinodontiformes</taxon>
        <taxon>Goodeidae</taxon>
        <taxon>Ameca</taxon>
    </lineage>
</organism>
<protein>
    <submittedName>
        <fullName evidence="2">Uncharacterized protein</fullName>
    </submittedName>
</protein>
<evidence type="ECO:0000256" key="1">
    <source>
        <dbReference type="SAM" id="MobiDB-lite"/>
    </source>
</evidence>
<reference evidence="2 3" key="1">
    <citation type="submission" date="2021-06" db="EMBL/GenBank/DDBJ databases">
        <authorList>
            <person name="Palmer J.M."/>
        </authorList>
    </citation>
    <scope>NUCLEOTIDE SEQUENCE [LARGE SCALE GENOMIC DNA]</scope>
    <source>
        <strain evidence="2 3">AS_MEX2019</strain>
        <tissue evidence="2">Muscle</tissue>
    </source>
</reference>
<feature type="region of interest" description="Disordered" evidence="1">
    <location>
        <begin position="1"/>
        <end position="20"/>
    </location>
</feature>
<gene>
    <name evidence="2" type="ORF">AMECASPLE_009687</name>
</gene>
<accession>A0ABV1A9T0</accession>
<proteinExistence type="predicted"/>
<dbReference type="EMBL" id="JAHRIP010085187">
    <property type="protein sequence ID" value="MEQ2314193.1"/>
    <property type="molecule type" value="Genomic_DNA"/>
</dbReference>
<evidence type="ECO:0000313" key="3">
    <source>
        <dbReference type="Proteomes" id="UP001469553"/>
    </source>
</evidence>
<feature type="non-terminal residue" evidence="2">
    <location>
        <position position="1"/>
    </location>
</feature>
<dbReference type="Proteomes" id="UP001469553">
    <property type="component" value="Unassembled WGS sequence"/>
</dbReference>
<name>A0ABV1A9T0_9TELE</name>
<keyword evidence="3" id="KW-1185">Reference proteome</keyword>
<feature type="region of interest" description="Disordered" evidence="1">
    <location>
        <begin position="120"/>
        <end position="140"/>
    </location>
</feature>
<sequence length="140" mass="15410">ANPLRLPRQPPLYSSTDPNTQRYKMIDSQRPSQRRPMRSLPADRGQLKTSTYIVPCFLFVEVAAPSLMNVDAAFLALLLSELPAQTSRISSPSILSHASLAACSHGFGVMYFIRRGDTPKRAPSPTLHGATPDARRTGFE</sequence>
<evidence type="ECO:0000313" key="2">
    <source>
        <dbReference type="EMBL" id="MEQ2314193.1"/>
    </source>
</evidence>
<comment type="caution">
    <text evidence="2">The sequence shown here is derived from an EMBL/GenBank/DDBJ whole genome shotgun (WGS) entry which is preliminary data.</text>
</comment>